<evidence type="ECO:0000313" key="3">
    <source>
        <dbReference type="Proteomes" id="UP000006365"/>
    </source>
</evidence>
<keyword evidence="3" id="KW-1185">Reference proteome</keyword>
<dbReference type="Gene3D" id="3.60.40.10">
    <property type="entry name" value="PPM-type phosphatase domain"/>
    <property type="match status" value="1"/>
</dbReference>
<dbReference type="InterPro" id="IPR001932">
    <property type="entry name" value="PPM-type_phosphatase-like_dom"/>
</dbReference>
<dbReference type="AlphaFoldDB" id="A0A7U4DN24"/>
<dbReference type="KEGG" id="dpr:Despr_0431"/>
<gene>
    <name evidence="2" type="ordered locus">Despr_0431</name>
</gene>
<dbReference type="PANTHER" id="PTHR13832">
    <property type="entry name" value="PROTEIN PHOSPHATASE 2C"/>
    <property type="match status" value="1"/>
</dbReference>
<dbReference type="SMART" id="SM00332">
    <property type="entry name" value="PP2Cc"/>
    <property type="match status" value="1"/>
</dbReference>
<dbReference type="SMART" id="SM00331">
    <property type="entry name" value="PP2C_SIG"/>
    <property type="match status" value="1"/>
</dbReference>
<dbReference type="PANTHER" id="PTHR13832:SF827">
    <property type="entry name" value="PROTEIN PHOSPHATASE 1L"/>
    <property type="match status" value="1"/>
</dbReference>
<dbReference type="GO" id="GO:0004722">
    <property type="term" value="F:protein serine/threonine phosphatase activity"/>
    <property type="evidence" value="ECO:0007669"/>
    <property type="project" value="InterPro"/>
</dbReference>
<name>A0A7U4DN24_DESPD</name>
<dbReference type="Proteomes" id="UP000006365">
    <property type="component" value="Chromosome"/>
</dbReference>
<evidence type="ECO:0000313" key="2">
    <source>
        <dbReference type="EMBL" id="ADW16612.1"/>
    </source>
</evidence>
<dbReference type="EMBL" id="CP002364">
    <property type="protein sequence ID" value="ADW16612.1"/>
    <property type="molecule type" value="Genomic_DNA"/>
</dbReference>
<proteinExistence type="predicted"/>
<accession>A0A7U4DN24</accession>
<feature type="domain" description="PPM-type phosphatase" evidence="1">
    <location>
        <begin position="16"/>
        <end position="258"/>
    </location>
</feature>
<sequence>MELLEGHCRMGGFQVVYAGATDPGRVRRCNEDNLLIYPEAGVFAVADGLGGLDAGDVASSTALAHLRELVPTPFAGNRFFALFNDKHPLRQLEAVVAAVNRRTYEHRMTLGKNMATTLAMVQLRGDKVVLAHVGDSRVYRWRDNALHCLTSDHSLVNELVRKGALTASQARQSSQRHVITRAVGAEPTVMPTLQQQPLAVGDILLLCTDGLTSMLSDRDIGQCLGNAATTIGGSVAQLITLANQAGGHDNITVVGVILLPIEEKSD</sequence>
<dbReference type="InterPro" id="IPR036457">
    <property type="entry name" value="PPM-type-like_dom_sf"/>
</dbReference>
<dbReference type="PROSITE" id="PS51746">
    <property type="entry name" value="PPM_2"/>
    <property type="match status" value="1"/>
</dbReference>
<dbReference type="RefSeq" id="WP_015723159.1">
    <property type="nucleotide sequence ID" value="NC_014972.1"/>
</dbReference>
<protein>
    <submittedName>
        <fullName evidence="2">Protein serine/threonine phosphatase</fullName>
    </submittedName>
</protein>
<dbReference type="CDD" id="cd00143">
    <property type="entry name" value="PP2Cc"/>
    <property type="match status" value="1"/>
</dbReference>
<evidence type="ECO:0000259" key="1">
    <source>
        <dbReference type="PROSITE" id="PS51746"/>
    </source>
</evidence>
<reference evidence="2 3" key="1">
    <citation type="journal article" date="2011" name="Stand. Genomic Sci.">
        <title>Complete genome sequence of Desulfobulbus propionicus type strain (1pr3).</title>
        <authorList>
            <person name="Pagani I."/>
            <person name="Lapidus A."/>
            <person name="Nolan M."/>
            <person name="Lucas S."/>
            <person name="Hammon N."/>
            <person name="Deshpande S."/>
            <person name="Cheng J.F."/>
            <person name="Chertkov O."/>
            <person name="Davenport K."/>
            <person name="Tapia R."/>
            <person name="Han C."/>
            <person name="Goodwin L."/>
            <person name="Pitluck S."/>
            <person name="Liolios K."/>
            <person name="Mavromatis K."/>
            <person name="Ivanova N."/>
            <person name="Mikhailova N."/>
            <person name="Pati A."/>
            <person name="Chen A."/>
            <person name="Palaniappan K."/>
            <person name="Land M."/>
            <person name="Hauser L."/>
            <person name="Chang Y.J."/>
            <person name="Jeffries C.D."/>
            <person name="Detter J.C."/>
            <person name="Brambilla E."/>
            <person name="Kannan K.P."/>
            <person name="Djao O.D."/>
            <person name="Rohde M."/>
            <person name="Pukall R."/>
            <person name="Spring S."/>
            <person name="Goker M."/>
            <person name="Sikorski J."/>
            <person name="Woyke T."/>
            <person name="Bristow J."/>
            <person name="Eisen J.A."/>
            <person name="Markowitz V."/>
            <person name="Hugenholtz P."/>
            <person name="Kyrpides N.C."/>
            <person name="Klenk H.P."/>
        </authorList>
    </citation>
    <scope>NUCLEOTIDE SEQUENCE [LARGE SCALE GENOMIC DNA]</scope>
    <source>
        <strain evidence="3">ATCC 33891 / DSM 2032 / 1pr3</strain>
    </source>
</reference>
<dbReference type="SUPFAM" id="SSF81606">
    <property type="entry name" value="PP2C-like"/>
    <property type="match status" value="1"/>
</dbReference>
<dbReference type="InterPro" id="IPR015655">
    <property type="entry name" value="PP2C"/>
</dbReference>
<organism evidence="2 3">
    <name type="scientific">Desulfobulbus propionicus (strain ATCC 33891 / DSM 2032 / VKM B-1956 / 1pr3)</name>
    <dbReference type="NCBI Taxonomy" id="577650"/>
    <lineage>
        <taxon>Bacteria</taxon>
        <taxon>Pseudomonadati</taxon>
        <taxon>Thermodesulfobacteriota</taxon>
        <taxon>Desulfobulbia</taxon>
        <taxon>Desulfobulbales</taxon>
        <taxon>Desulfobulbaceae</taxon>
        <taxon>Desulfobulbus</taxon>
    </lineage>
</organism>
<dbReference type="Pfam" id="PF13672">
    <property type="entry name" value="PP2C_2"/>
    <property type="match status" value="1"/>
</dbReference>